<dbReference type="Pfam" id="PF03473">
    <property type="entry name" value="MOSC"/>
    <property type="match status" value="1"/>
</dbReference>
<protein>
    <submittedName>
        <fullName evidence="2">MOSC domain-containing protein YiiM</fullName>
    </submittedName>
</protein>
<dbReference type="GO" id="GO:0030170">
    <property type="term" value="F:pyridoxal phosphate binding"/>
    <property type="evidence" value="ECO:0007669"/>
    <property type="project" value="InterPro"/>
</dbReference>
<dbReference type="Proteomes" id="UP000562395">
    <property type="component" value="Unassembled WGS sequence"/>
</dbReference>
<dbReference type="Gene3D" id="2.40.33.20">
    <property type="entry name" value="PK beta-barrel domain-like"/>
    <property type="match status" value="1"/>
</dbReference>
<sequence>MGRLGGIARHDRSRGPIETLDHVAVTRTLGVRGDLRGAVRPGKTGRRQISLIEAESWEAALGELQPAPERELAWHVRRANLLVQGIRLPREPGKVIAIGKTLRIEITCECDPCNRMDEIHPGLKLALMPDWRGGILGRVLTDGDIAIGDEVRIEQ</sequence>
<evidence type="ECO:0000313" key="3">
    <source>
        <dbReference type="Proteomes" id="UP000562395"/>
    </source>
</evidence>
<dbReference type="PANTHER" id="PTHR36930:SF1">
    <property type="entry name" value="MOSC DOMAIN-CONTAINING PROTEIN"/>
    <property type="match status" value="1"/>
</dbReference>
<comment type="caution">
    <text evidence="2">The sequence shown here is derived from an EMBL/GenBank/DDBJ whole genome shotgun (WGS) entry which is preliminary data.</text>
</comment>
<dbReference type="SUPFAM" id="SSF50800">
    <property type="entry name" value="PK beta-barrel domain-like"/>
    <property type="match status" value="1"/>
</dbReference>
<name>A0A7W5ZWD1_9SPHN</name>
<dbReference type="EMBL" id="JACICY010000005">
    <property type="protein sequence ID" value="MBB3861158.1"/>
    <property type="molecule type" value="Genomic_DNA"/>
</dbReference>
<organism evidence="2 3">
    <name type="scientific">Novosphingobium hassiacum</name>
    <dbReference type="NCBI Taxonomy" id="173676"/>
    <lineage>
        <taxon>Bacteria</taxon>
        <taxon>Pseudomonadati</taxon>
        <taxon>Pseudomonadota</taxon>
        <taxon>Alphaproteobacteria</taxon>
        <taxon>Sphingomonadales</taxon>
        <taxon>Sphingomonadaceae</taxon>
        <taxon>Novosphingobium</taxon>
    </lineage>
</organism>
<dbReference type="InterPro" id="IPR005302">
    <property type="entry name" value="MoCF_Sase_C"/>
</dbReference>
<dbReference type="AlphaFoldDB" id="A0A7W5ZWD1"/>
<dbReference type="RefSeq" id="WP_183613513.1">
    <property type="nucleotide sequence ID" value="NZ_JACICY010000005.1"/>
</dbReference>
<evidence type="ECO:0000259" key="1">
    <source>
        <dbReference type="PROSITE" id="PS51340"/>
    </source>
</evidence>
<dbReference type="InterPro" id="IPR052716">
    <property type="entry name" value="MOSC_domain"/>
</dbReference>
<dbReference type="PROSITE" id="PS51340">
    <property type="entry name" value="MOSC"/>
    <property type="match status" value="1"/>
</dbReference>
<dbReference type="PANTHER" id="PTHR36930">
    <property type="entry name" value="METAL-SULFUR CLUSTER BIOSYNTHESIS PROTEINS YUAD-RELATED"/>
    <property type="match status" value="1"/>
</dbReference>
<accession>A0A7W5ZWD1</accession>
<keyword evidence="3" id="KW-1185">Reference proteome</keyword>
<dbReference type="GO" id="GO:0030151">
    <property type="term" value="F:molybdenum ion binding"/>
    <property type="evidence" value="ECO:0007669"/>
    <property type="project" value="InterPro"/>
</dbReference>
<dbReference type="GO" id="GO:0003824">
    <property type="term" value="F:catalytic activity"/>
    <property type="evidence" value="ECO:0007669"/>
    <property type="project" value="InterPro"/>
</dbReference>
<evidence type="ECO:0000313" key="2">
    <source>
        <dbReference type="EMBL" id="MBB3861158.1"/>
    </source>
</evidence>
<dbReference type="InterPro" id="IPR011037">
    <property type="entry name" value="Pyrv_Knase-like_insert_dom_sf"/>
</dbReference>
<feature type="domain" description="MOSC" evidence="1">
    <location>
        <begin position="17"/>
        <end position="154"/>
    </location>
</feature>
<proteinExistence type="predicted"/>
<gene>
    <name evidence="2" type="ORF">GGQ88_002430</name>
</gene>
<reference evidence="2 3" key="1">
    <citation type="submission" date="2020-08" db="EMBL/GenBank/DDBJ databases">
        <title>Genomic Encyclopedia of Type Strains, Phase IV (KMG-IV): sequencing the most valuable type-strain genomes for metagenomic binning, comparative biology and taxonomic classification.</title>
        <authorList>
            <person name="Goeker M."/>
        </authorList>
    </citation>
    <scope>NUCLEOTIDE SEQUENCE [LARGE SCALE GENOMIC DNA]</scope>
    <source>
        <strain evidence="2 3">DSM 14552</strain>
    </source>
</reference>